<dbReference type="Pfam" id="PF01926">
    <property type="entry name" value="MMR_HSR1"/>
    <property type="match status" value="1"/>
</dbReference>
<comment type="caution">
    <text evidence="4">The sequence shown here is derived from an EMBL/GenBank/DDBJ whole genome shotgun (WGS) entry which is preliminary data.</text>
</comment>
<dbReference type="CDD" id="cd06222">
    <property type="entry name" value="RNase_H_like"/>
    <property type="match status" value="1"/>
</dbReference>
<dbReference type="InterPro" id="IPR044730">
    <property type="entry name" value="RNase_H-like_dom_plant"/>
</dbReference>
<dbReference type="InterPro" id="IPR036206">
    <property type="entry name" value="ThiamineP_synth_sf"/>
</dbReference>
<dbReference type="PANTHER" id="PTHR43681:SF1">
    <property type="entry name" value="SARCALUMENIN"/>
    <property type="match status" value="1"/>
</dbReference>
<dbReference type="SUPFAM" id="SSF52540">
    <property type="entry name" value="P-loop containing nucleoside triphosphate hydrolases"/>
    <property type="match status" value="1"/>
</dbReference>
<accession>A0ABQ8ILF9</accession>
<dbReference type="Pfam" id="PF02581">
    <property type="entry name" value="TMP-TENI"/>
    <property type="match status" value="1"/>
</dbReference>
<gene>
    <name evidence="4" type="ORF">JRO89_XS01G0263700</name>
</gene>
<dbReference type="NCBIfam" id="TIGR00231">
    <property type="entry name" value="small_GTP"/>
    <property type="match status" value="1"/>
</dbReference>
<dbReference type="SUPFAM" id="SSF51391">
    <property type="entry name" value="Thiamin phosphate synthase"/>
    <property type="match status" value="1"/>
</dbReference>
<dbReference type="CDD" id="cd00564">
    <property type="entry name" value="TMP_TenI"/>
    <property type="match status" value="1"/>
</dbReference>
<dbReference type="Proteomes" id="UP000827721">
    <property type="component" value="Unassembled WGS sequence"/>
</dbReference>
<name>A0ABQ8ILF9_9ROSI</name>
<dbReference type="InterPro" id="IPR005225">
    <property type="entry name" value="Small_GTP-bd"/>
</dbReference>
<dbReference type="InterPro" id="IPR022998">
    <property type="entry name" value="ThiamineP_synth_TenI"/>
</dbReference>
<dbReference type="Gene3D" id="3.40.50.300">
    <property type="entry name" value="P-loop containing nucleotide triphosphate hydrolases"/>
    <property type="match status" value="1"/>
</dbReference>
<dbReference type="Pfam" id="PF13456">
    <property type="entry name" value="RVT_3"/>
    <property type="match status" value="1"/>
</dbReference>
<evidence type="ECO:0000313" key="4">
    <source>
        <dbReference type="EMBL" id="KAH7577532.1"/>
    </source>
</evidence>
<proteinExistence type="predicted"/>
<feature type="domain" description="RNase H type-1" evidence="3">
    <location>
        <begin position="195"/>
        <end position="266"/>
    </location>
</feature>
<protein>
    <recommendedName>
        <fullName evidence="6">Transmembrane GTPase FZO-like, chloroplastic</fullName>
    </recommendedName>
</protein>
<evidence type="ECO:0000259" key="3">
    <source>
        <dbReference type="Pfam" id="PF13456"/>
    </source>
</evidence>
<evidence type="ECO:0000259" key="2">
    <source>
        <dbReference type="Pfam" id="PF02581"/>
    </source>
</evidence>
<dbReference type="EMBL" id="JAFEMO010000001">
    <property type="protein sequence ID" value="KAH7577532.1"/>
    <property type="molecule type" value="Genomic_DNA"/>
</dbReference>
<evidence type="ECO:0008006" key="6">
    <source>
        <dbReference type="Google" id="ProtNLM"/>
    </source>
</evidence>
<dbReference type="CDD" id="cd09912">
    <property type="entry name" value="DLP_2"/>
    <property type="match status" value="1"/>
</dbReference>
<reference evidence="4 5" key="1">
    <citation type="submission" date="2021-02" db="EMBL/GenBank/DDBJ databases">
        <title>Plant Genome Project.</title>
        <authorList>
            <person name="Zhang R.-G."/>
        </authorList>
    </citation>
    <scope>NUCLEOTIDE SEQUENCE [LARGE SCALE GENOMIC DNA]</scope>
    <source>
        <tissue evidence="4">Leaves</tissue>
    </source>
</reference>
<dbReference type="InterPro" id="IPR006073">
    <property type="entry name" value="GTP-bd"/>
</dbReference>
<keyword evidence="5" id="KW-1185">Reference proteome</keyword>
<dbReference type="InterPro" id="IPR027417">
    <property type="entry name" value="P-loop_NTPase"/>
</dbReference>
<dbReference type="Gene3D" id="3.20.20.70">
    <property type="entry name" value="Aldolase class I"/>
    <property type="match status" value="1"/>
</dbReference>
<organism evidence="4 5">
    <name type="scientific">Xanthoceras sorbifolium</name>
    <dbReference type="NCBI Taxonomy" id="99658"/>
    <lineage>
        <taxon>Eukaryota</taxon>
        <taxon>Viridiplantae</taxon>
        <taxon>Streptophyta</taxon>
        <taxon>Embryophyta</taxon>
        <taxon>Tracheophyta</taxon>
        <taxon>Spermatophyta</taxon>
        <taxon>Magnoliopsida</taxon>
        <taxon>eudicotyledons</taxon>
        <taxon>Gunneridae</taxon>
        <taxon>Pentapetalae</taxon>
        <taxon>rosids</taxon>
        <taxon>malvids</taxon>
        <taxon>Sapindales</taxon>
        <taxon>Sapindaceae</taxon>
        <taxon>Xanthoceroideae</taxon>
        <taxon>Xanthoceras</taxon>
    </lineage>
</organism>
<dbReference type="InterPro" id="IPR002156">
    <property type="entry name" value="RNaseH_domain"/>
</dbReference>
<dbReference type="InterPro" id="IPR051943">
    <property type="entry name" value="TRAFAC_Dynamin-like_GTPase"/>
</dbReference>
<sequence>MPIFQHYLHRMLKDVGLVKAARVKRLVAPMPVDVAEALALLFGLRIAKDAYLLHLYAKAILSIPFTSRRVNDSVCWHFEKLGNFIVKSGYWLGKSLGSGSGGSGLSGDGSCKQVLPLILLLPPPAPLKWQSPPVGVVKLNVDAAFGTTSIHSLLQPLVAILVTVLTGPILPLSSRAAIAISSCEDGCDAHWRVKVVGSSWQQFGGAPSPLVAEAAAMVRGLRFALDVGVSSIILESDSSSLVGLVNGNKVDCSDLSLVVLEIQNLSTAPLFFFAPSLPIPRFKSPPHRTHFPINSIFNDNSFRSTNPTPPIPQNQQRPRTLYPGGYKRPEIKVPNVVLQLEPEELLAGGNVLDLIDEAVAKFVGIVVLNGGEASGKSVYEAACLLKSLVKDRAYFLIAERVDIAAAVNASGVVLSDQGLPPIVARNTMIDSKSESVILPLVGRNVQTSDAALKASNSEGADFLICGSGEGKNVDVVDNSLFANVKIPIFVLKDSCGGAISLVEISKFLKSGASGLVISSADLRLFSDDVLSQLFNATYAINKEPQDELNKLKLLESDNNFHGEKGVSGFVNLEEREKQLIETERSVLLEAINVIQKTAPLMEEVSLLIDAVSQIDEPFLLVIVGEFNSGKSSVINALLGNRYLKEGVVPTTNEITFLRYSDVYSEEQQRCERHPDGQYICYIPSPILKEMNIVDTPGTNVILQRQQRLTEEFVPRADLILFVISADRPLTESEVVFLRYTQQWKKKVVFVLNKSDLYRNAAELEEAISFIKDNTRKLLNIEKVTVYPVSARSALEAKLSVSSAFGKDYKELSVSDSHLATDSFYKLENFLYSFLDGSTSTGMERMKLKLETPIRIAERLLSSCETLVRQDCQYAKQDLTSANKMVDSVKDYAMKIESESITWRRQSLSLIDATKARVVELIESTLQLSNLDLVASYVFRGEKSATMPATSRIQHDIIGPALLDARKLLGEYVIWLKSNNARERRRYKESFENRWPLFVYPKTQVHLETYELVEKVDEFSLRVIENFSASATSKLFEQEIREVFLGTFGGLGAAGLSASLLTSVLPTTLEDLLALGLCSAGGYIAVANFPARRRRIVEKVNNIANGLGRELEEAMQKDVSETVNYLENFVKIIGKPYQDEAQDRLDKLLKIQDELSTVQEKLQMLQVEIQNLHVS</sequence>
<dbReference type="InterPro" id="IPR013785">
    <property type="entry name" value="Aldolase_TIM"/>
</dbReference>
<dbReference type="PANTHER" id="PTHR43681">
    <property type="entry name" value="TRANSMEMBRANE GTPASE FZO"/>
    <property type="match status" value="1"/>
</dbReference>
<evidence type="ECO:0000259" key="1">
    <source>
        <dbReference type="Pfam" id="PF01926"/>
    </source>
</evidence>
<feature type="domain" description="Thiamine phosphate synthase/TenI" evidence="2">
    <location>
        <begin position="348"/>
        <end position="467"/>
    </location>
</feature>
<evidence type="ECO:0000313" key="5">
    <source>
        <dbReference type="Proteomes" id="UP000827721"/>
    </source>
</evidence>
<feature type="domain" description="G" evidence="1">
    <location>
        <begin position="621"/>
        <end position="753"/>
    </location>
</feature>